<sequence length="326" mass="38402">AARRLDRDDRNRRQASFPISFWLGRDPKIHSRMESQKENMSTEITIITAYFNIGKLNKGSPTRKHTPDMYKRWMSVFGRIDNPVIVFADTEEVITMFKNLRGHFHPERTQTFLINRDQLWSFQLAPEIKAVFSQPGYPRSEPNTVYENYSCVMHAKFELVNKVIREELCHTQYLAWMDVGLFRALVHESYIFSLSVPADFDGDKVAYSRQYKFDPSLTPYQIIAEDWVWVSGAMFLGRPEVIYLYTQDYMLAVRKLLDMKLMSTDQQVIYIMYHPSFAFQPRADLQVYTTNNENDWFYLGYILKDAWDISLRNAEPLVKFLSLLVG</sequence>
<evidence type="ECO:0000313" key="1">
    <source>
        <dbReference type="EMBL" id="KAK7506204.1"/>
    </source>
</evidence>
<reference evidence="1 2" key="1">
    <citation type="journal article" date="2023" name="Sci. Data">
        <title>Genome assembly of the Korean intertidal mud-creeper Batillaria attramentaria.</title>
        <authorList>
            <person name="Patra A.K."/>
            <person name="Ho P.T."/>
            <person name="Jun S."/>
            <person name="Lee S.J."/>
            <person name="Kim Y."/>
            <person name="Won Y.J."/>
        </authorList>
    </citation>
    <scope>NUCLEOTIDE SEQUENCE [LARGE SCALE GENOMIC DNA]</scope>
    <source>
        <strain evidence="1">Wonlab-2016</strain>
    </source>
</reference>
<protein>
    <submittedName>
        <fullName evidence="1">Uncharacterized protein</fullName>
    </submittedName>
</protein>
<dbReference type="EMBL" id="JACVVK020000007">
    <property type="protein sequence ID" value="KAK7506204.1"/>
    <property type="molecule type" value="Genomic_DNA"/>
</dbReference>
<proteinExistence type="predicted"/>
<gene>
    <name evidence="1" type="ORF">BaRGS_00002316</name>
</gene>
<organism evidence="1 2">
    <name type="scientific">Batillaria attramentaria</name>
    <dbReference type="NCBI Taxonomy" id="370345"/>
    <lineage>
        <taxon>Eukaryota</taxon>
        <taxon>Metazoa</taxon>
        <taxon>Spiralia</taxon>
        <taxon>Lophotrochozoa</taxon>
        <taxon>Mollusca</taxon>
        <taxon>Gastropoda</taxon>
        <taxon>Caenogastropoda</taxon>
        <taxon>Sorbeoconcha</taxon>
        <taxon>Cerithioidea</taxon>
        <taxon>Batillariidae</taxon>
        <taxon>Batillaria</taxon>
    </lineage>
</organism>
<name>A0ABD0M301_9CAEN</name>
<dbReference type="Proteomes" id="UP001519460">
    <property type="component" value="Unassembled WGS sequence"/>
</dbReference>
<feature type="non-terminal residue" evidence="1">
    <location>
        <position position="1"/>
    </location>
</feature>
<accession>A0ABD0M301</accession>
<dbReference type="InterPro" id="IPR011735">
    <property type="entry name" value="WlaTC/HtrL_glycosyltransf"/>
</dbReference>
<dbReference type="AlphaFoldDB" id="A0ABD0M301"/>
<keyword evidence="2" id="KW-1185">Reference proteome</keyword>
<evidence type="ECO:0000313" key="2">
    <source>
        <dbReference type="Proteomes" id="UP001519460"/>
    </source>
</evidence>
<dbReference type="Pfam" id="PF09612">
    <property type="entry name" value="HtrL_YibB"/>
    <property type="match status" value="1"/>
</dbReference>
<comment type="caution">
    <text evidence="1">The sequence shown here is derived from an EMBL/GenBank/DDBJ whole genome shotgun (WGS) entry which is preliminary data.</text>
</comment>